<name>A0AAN7C6Z2_9PEZI</name>
<organism evidence="1 2">
    <name type="scientific">Achaetomium macrosporum</name>
    <dbReference type="NCBI Taxonomy" id="79813"/>
    <lineage>
        <taxon>Eukaryota</taxon>
        <taxon>Fungi</taxon>
        <taxon>Dikarya</taxon>
        <taxon>Ascomycota</taxon>
        <taxon>Pezizomycotina</taxon>
        <taxon>Sordariomycetes</taxon>
        <taxon>Sordariomycetidae</taxon>
        <taxon>Sordariales</taxon>
        <taxon>Chaetomiaceae</taxon>
        <taxon>Achaetomium</taxon>
    </lineage>
</organism>
<dbReference type="PANTHER" id="PTHR40462:SF1">
    <property type="entry name" value="EXPRESSED PROTEIN"/>
    <property type="match status" value="1"/>
</dbReference>
<dbReference type="PANTHER" id="PTHR40462">
    <property type="entry name" value="CHROMOSOME 1, WHOLE GENOME SHOTGUN SEQUENCE"/>
    <property type="match status" value="1"/>
</dbReference>
<dbReference type="Proteomes" id="UP001303760">
    <property type="component" value="Unassembled WGS sequence"/>
</dbReference>
<evidence type="ECO:0000313" key="1">
    <source>
        <dbReference type="EMBL" id="KAK4236519.1"/>
    </source>
</evidence>
<dbReference type="AlphaFoldDB" id="A0AAN7C6Z2"/>
<comment type="caution">
    <text evidence="1">The sequence shown here is derived from an EMBL/GenBank/DDBJ whole genome shotgun (WGS) entry which is preliminary data.</text>
</comment>
<reference evidence="1" key="1">
    <citation type="journal article" date="2023" name="Mol. Phylogenet. Evol.">
        <title>Genome-scale phylogeny and comparative genomics of the fungal order Sordariales.</title>
        <authorList>
            <person name="Hensen N."/>
            <person name="Bonometti L."/>
            <person name="Westerberg I."/>
            <person name="Brannstrom I.O."/>
            <person name="Guillou S."/>
            <person name="Cros-Aarteil S."/>
            <person name="Calhoun S."/>
            <person name="Haridas S."/>
            <person name="Kuo A."/>
            <person name="Mondo S."/>
            <person name="Pangilinan J."/>
            <person name="Riley R."/>
            <person name="LaButti K."/>
            <person name="Andreopoulos B."/>
            <person name="Lipzen A."/>
            <person name="Chen C."/>
            <person name="Yan M."/>
            <person name="Daum C."/>
            <person name="Ng V."/>
            <person name="Clum A."/>
            <person name="Steindorff A."/>
            <person name="Ohm R.A."/>
            <person name="Martin F."/>
            <person name="Silar P."/>
            <person name="Natvig D.O."/>
            <person name="Lalanne C."/>
            <person name="Gautier V."/>
            <person name="Ament-Velasquez S.L."/>
            <person name="Kruys A."/>
            <person name="Hutchinson M.I."/>
            <person name="Powell A.J."/>
            <person name="Barry K."/>
            <person name="Miller A.N."/>
            <person name="Grigoriev I.V."/>
            <person name="Debuchy R."/>
            <person name="Gladieux P."/>
            <person name="Hiltunen Thoren M."/>
            <person name="Johannesson H."/>
        </authorList>
    </citation>
    <scope>NUCLEOTIDE SEQUENCE</scope>
    <source>
        <strain evidence="1">CBS 532.94</strain>
    </source>
</reference>
<keyword evidence="2" id="KW-1185">Reference proteome</keyword>
<dbReference type="EMBL" id="MU860187">
    <property type="protein sequence ID" value="KAK4236519.1"/>
    <property type="molecule type" value="Genomic_DNA"/>
</dbReference>
<proteinExistence type="predicted"/>
<gene>
    <name evidence="1" type="ORF">C8A03DRAFT_35559</name>
</gene>
<accession>A0AAN7C6Z2</accession>
<reference evidence="1" key="2">
    <citation type="submission" date="2023-05" db="EMBL/GenBank/DDBJ databases">
        <authorList>
            <consortium name="Lawrence Berkeley National Laboratory"/>
            <person name="Steindorff A."/>
            <person name="Hensen N."/>
            <person name="Bonometti L."/>
            <person name="Westerberg I."/>
            <person name="Brannstrom I.O."/>
            <person name="Guillou S."/>
            <person name="Cros-Aarteil S."/>
            <person name="Calhoun S."/>
            <person name="Haridas S."/>
            <person name="Kuo A."/>
            <person name="Mondo S."/>
            <person name="Pangilinan J."/>
            <person name="Riley R."/>
            <person name="Labutti K."/>
            <person name="Andreopoulos B."/>
            <person name="Lipzen A."/>
            <person name="Chen C."/>
            <person name="Yanf M."/>
            <person name="Daum C."/>
            <person name="Ng V."/>
            <person name="Clum A."/>
            <person name="Ohm R."/>
            <person name="Martin F."/>
            <person name="Silar P."/>
            <person name="Natvig D."/>
            <person name="Lalanne C."/>
            <person name="Gautier V."/>
            <person name="Ament-Velasquez S.L."/>
            <person name="Kruys A."/>
            <person name="Hutchinson M.I."/>
            <person name="Powell A.J."/>
            <person name="Barry K."/>
            <person name="Miller A.N."/>
            <person name="Grigoriev I.V."/>
            <person name="Debuchy R."/>
            <person name="Gladieux P."/>
            <person name="Thoren M.H."/>
            <person name="Johannesson H."/>
        </authorList>
    </citation>
    <scope>NUCLEOTIDE SEQUENCE</scope>
    <source>
        <strain evidence="1">CBS 532.94</strain>
    </source>
</reference>
<protein>
    <submittedName>
        <fullName evidence="1">Uncharacterized protein</fullName>
    </submittedName>
</protein>
<evidence type="ECO:0000313" key="2">
    <source>
        <dbReference type="Proteomes" id="UP001303760"/>
    </source>
</evidence>
<sequence length="65" mass="6989">MAGGGPESEKKEDALDKGIDWVQENILGQGPQNNESAAEQAKDRMIAQAIRSQYQGASGGDKQRE</sequence>